<organism evidence="7 8">
    <name type="scientific">Streptosporangium roseum (strain ATCC 12428 / DSM 43021 / JCM 3005 / KCTC 9067 / NCIMB 10171 / NRRL 2505 / NI 9100)</name>
    <dbReference type="NCBI Taxonomy" id="479432"/>
    <lineage>
        <taxon>Bacteria</taxon>
        <taxon>Bacillati</taxon>
        <taxon>Actinomycetota</taxon>
        <taxon>Actinomycetes</taxon>
        <taxon>Streptosporangiales</taxon>
        <taxon>Streptosporangiaceae</taxon>
        <taxon>Streptosporangium</taxon>
    </lineage>
</organism>
<evidence type="ECO:0000313" key="8">
    <source>
        <dbReference type="Proteomes" id="UP000002029"/>
    </source>
</evidence>
<dbReference type="AlphaFoldDB" id="D2B757"/>
<name>D2B757_STRRD</name>
<dbReference type="PANTHER" id="PTHR43046:SF12">
    <property type="entry name" value="GDP-MANNOSE MANNOSYL HYDROLASE"/>
    <property type="match status" value="1"/>
</dbReference>
<evidence type="ECO:0000256" key="4">
    <source>
        <dbReference type="ARBA" id="ARBA00022842"/>
    </source>
</evidence>
<keyword evidence="4" id="KW-0460">Magnesium</keyword>
<dbReference type="PRINTS" id="PR00502">
    <property type="entry name" value="NUDIXFAMILY"/>
</dbReference>
<dbReference type="InterPro" id="IPR015797">
    <property type="entry name" value="NUDIX_hydrolase-like_dom_sf"/>
</dbReference>
<dbReference type="PROSITE" id="PS00893">
    <property type="entry name" value="NUDIX_BOX"/>
    <property type="match status" value="1"/>
</dbReference>
<proteinExistence type="inferred from homology"/>
<dbReference type="InterPro" id="IPR020084">
    <property type="entry name" value="NUDIX_hydrolase_CS"/>
</dbReference>
<dbReference type="GO" id="GO:0016787">
    <property type="term" value="F:hydrolase activity"/>
    <property type="evidence" value="ECO:0007669"/>
    <property type="project" value="UniProtKB-KW"/>
</dbReference>
<dbReference type="Proteomes" id="UP000002029">
    <property type="component" value="Chromosome"/>
</dbReference>
<evidence type="ECO:0000256" key="3">
    <source>
        <dbReference type="ARBA" id="ARBA00022801"/>
    </source>
</evidence>
<dbReference type="SUPFAM" id="SSF55811">
    <property type="entry name" value="Nudix"/>
    <property type="match status" value="1"/>
</dbReference>
<accession>D2B757</accession>
<dbReference type="Gene3D" id="3.90.79.10">
    <property type="entry name" value="Nucleoside Triphosphate Pyrophosphohydrolase"/>
    <property type="match status" value="1"/>
</dbReference>
<evidence type="ECO:0000256" key="5">
    <source>
        <dbReference type="RuleBase" id="RU003476"/>
    </source>
</evidence>
<dbReference type="KEGG" id="sro:Sros_6876"/>
<dbReference type="EMBL" id="CP001814">
    <property type="protein sequence ID" value="ACZ89582.1"/>
    <property type="molecule type" value="Genomic_DNA"/>
</dbReference>
<keyword evidence="8" id="KW-1185">Reference proteome</keyword>
<dbReference type="HOGENOM" id="CLU_116199_0_0_11"/>
<dbReference type="STRING" id="479432.Sros_6876"/>
<comment type="cofactor">
    <cofactor evidence="1">
        <name>Mg(2+)</name>
        <dbReference type="ChEBI" id="CHEBI:18420"/>
    </cofactor>
</comment>
<dbReference type="Pfam" id="PF00293">
    <property type="entry name" value="NUDIX"/>
    <property type="match status" value="1"/>
</dbReference>
<evidence type="ECO:0000259" key="6">
    <source>
        <dbReference type="PROSITE" id="PS51462"/>
    </source>
</evidence>
<sequence>MTAARGGNVAGMSKTYLEPAEWYATLPSVFTSACLLLTDTEDRVLLVKPNYRPGWSFPGGIVEAGEAPHDGAVREVAEELGVSVEAGELLVVHWSPPSEERPRSMINFLFDGGVLSDPARIRLQVEELDDAAFLPWDTAVTLLPAHTAARLPAAHLARRDRRPVYLPGGLPDTSG</sequence>
<protein>
    <submittedName>
        <fullName evidence="7">ATP/GTP-binding protein</fullName>
    </submittedName>
</protein>
<evidence type="ECO:0000256" key="1">
    <source>
        <dbReference type="ARBA" id="ARBA00001946"/>
    </source>
</evidence>
<dbReference type="PANTHER" id="PTHR43046">
    <property type="entry name" value="GDP-MANNOSE MANNOSYL HYDROLASE"/>
    <property type="match status" value="1"/>
</dbReference>
<reference evidence="7 8" key="1">
    <citation type="journal article" date="2010" name="Stand. Genomic Sci.">
        <title>Complete genome sequence of Streptosporangium roseum type strain (NI 9100).</title>
        <authorList>
            <person name="Nolan M."/>
            <person name="Sikorski J."/>
            <person name="Jando M."/>
            <person name="Lucas S."/>
            <person name="Lapidus A."/>
            <person name="Glavina Del Rio T."/>
            <person name="Chen F."/>
            <person name="Tice H."/>
            <person name="Pitluck S."/>
            <person name="Cheng J.F."/>
            <person name="Chertkov O."/>
            <person name="Sims D."/>
            <person name="Meincke L."/>
            <person name="Brettin T."/>
            <person name="Han C."/>
            <person name="Detter J.C."/>
            <person name="Bruce D."/>
            <person name="Goodwin L."/>
            <person name="Land M."/>
            <person name="Hauser L."/>
            <person name="Chang Y.J."/>
            <person name="Jeffries C.D."/>
            <person name="Ivanova N."/>
            <person name="Mavromatis K."/>
            <person name="Mikhailova N."/>
            <person name="Chen A."/>
            <person name="Palaniappan K."/>
            <person name="Chain P."/>
            <person name="Rohde M."/>
            <person name="Goker M."/>
            <person name="Bristow J."/>
            <person name="Eisen J.A."/>
            <person name="Markowitz V."/>
            <person name="Hugenholtz P."/>
            <person name="Kyrpides N.C."/>
            <person name="Klenk H.P."/>
        </authorList>
    </citation>
    <scope>NUCLEOTIDE SEQUENCE [LARGE SCALE GENOMIC DNA]</scope>
    <source>
        <strain evidence="8">ATCC 12428 / DSM 43021 / JCM 3005 / NI 9100</strain>
    </source>
</reference>
<keyword evidence="3 5" id="KW-0378">Hydrolase</keyword>
<dbReference type="eggNOG" id="COG1051">
    <property type="taxonomic scope" value="Bacteria"/>
</dbReference>
<dbReference type="InterPro" id="IPR020476">
    <property type="entry name" value="Nudix_hydrolase"/>
</dbReference>
<evidence type="ECO:0000256" key="2">
    <source>
        <dbReference type="ARBA" id="ARBA00005582"/>
    </source>
</evidence>
<dbReference type="CDD" id="cd18876">
    <property type="entry name" value="NUDIX_Hydrolase"/>
    <property type="match status" value="1"/>
</dbReference>
<feature type="domain" description="Nudix hydrolase" evidence="6">
    <location>
        <begin position="27"/>
        <end position="156"/>
    </location>
</feature>
<comment type="similarity">
    <text evidence="2 5">Belongs to the Nudix hydrolase family.</text>
</comment>
<dbReference type="PROSITE" id="PS51257">
    <property type="entry name" value="PROKAR_LIPOPROTEIN"/>
    <property type="match status" value="1"/>
</dbReference>
<gene>
    <name evidence="7" type="ordered locus">Sros_6876</name>
</gene>
<evidence type="ECO:0000313" key="7">
    <source>
        <dbReference type="EMBL" id="ACZ89582.1"/>
    </source>
</evidence>
<dbReference type="InterPro" id="IPR000086">
    <property type="entry name" value="NUDIX_hydrolase_dom"/>
</dbReference>
<dbReference type="PROSITE" id="PS51462">
    <property type="entry name" value="NUDIX"/>
    <property type="match status" value="1"/>
</dbReference>